<evidence type="ECO:0000256" key="3">
    <source>
        <dbReference type="ARBA" id="ARBA00022729"/>
    </source>
</evidence>
<organism evidence="6 7">
    <name type="scientific">Pseudoalteromonas ulvae</name>
    <dbReference type="NCBI Taxonomy" id="107327"/>
    <lineage>
        <taxon>Bacteria</taxon>
        <taxon>Pseudomonadati</taxon>
        <taxon>Pseudomonadota</taxon>
        <taxon>Gammaproteobacteria</taxon>
        <taxon>Alteromonadales</taxon>
        <taxon>Pseudoalteromonadaceae</taxon>
        <taxon>Pseudoalteromonas</taxon>
    </lineage>
</organism>
<keyword evidence="3" id="KW-0732">Signal</keyword>
<evidence type="ECO:0000313" key="7">
    <source>
        <dbReference type="Proteomes" id="UP000194841"/>
    </source>
</evidence>
<dbReference type="InterPro" id="IPR010583">
    <property type="entry name" value="MipA"/>
</dbReference>
<dbReference type="PANTHER" id="PTHR38776:SF1">
    <property type="entry name" value="MLTA-INTERACTING PROTEIN-RELATED"/>
    <property type="match status" value="1"/>
</dbReference>
<comment type="subcellular location">
    <subcellularLocation>
        <location evidence="1">Cell outer membrane</location>
    </subcellularLocation>
</comment>
<evidence type="ECO:0000256" key="4">
    <source>
        <dbReference type="ARBA" id="ARBA00023136"/>
    </source>
</evidence>
<dbReference type="OrthoDB" id="8562138at2"/>
<comment type="similarity">
    <text evidence="2">Belongs to the MipA/OmpV family.</text>
</comment>
<reference evidence="6 7" key="1">
    <citation type="submission" date="2017-02" db="EMBL/GenBank/DDBJ databases">
        <title>Pseudoalteromonas ulvae TC14 Genome.</title>
        <authorList>
            <person name="Molmeret M."/>
        </authorList>
    </citation>
    <scope>NUCLEOTIDE SEQUENCE [LARGE SCALE GENOMIC DNA]</scope>
    <source>
        <strain evidence="6">TC14</strain>
    </source>
</reference>
<protein>
    <recommendedName>
        <fullName evidence="8">MipA/OmpV family protein</fullName>
    </recommendedName>
</protein>
<comment type="caution">
    <text evidence="6">The sequence shown here is derived from an EMBL/GenBank/DDBJ whole genome shotgun (WGS) entry which is preliminary data.</text>
</comment>
<evidence type="ECO:0000256" key="2">
    <source>
        <dbReference type="ARBA" id="ARBA00005722"/>
    </source>
</evidence>
<dbReference type="Pfam" id="PF06629">
    <property type="entry name" value="MipA"/>
    <property type="match status" value="1"/>
</dbReference>
<keyword evidence="4" id="KW-0472">Membrane</keyword>
<gene>
    <name evidence="6" type="ORF">B1199_17180</name>
</gene>
<evidence type="ECO:0000256" key="5">
    <source>
        <dbReference type="ARBA" id="ARBA00023237"/>
    </source>
</evidence>
<evidence type="ECO:0000313" key="6">
    <source>
        <dbReference type="EMBL" id="OUL56404.1"/>
    </source>
</evidence>
<sequence length="257" mass="28803">MYQGVCLFITGILVLFSSQLMATDERGEVRERLEPKGFLYGFGLGVNQELYKGYDRRVIPLPILGYRGDRLSVLGPFVSYDVLQQEGVKLAVQVSPRFQGFDSSDSDIFIGMDERDFSFDAGLGLKYEKDDWNLGLSSMFDVLNKSDGYELKASLGRAFQSGPIFYEPSISVSYLDANHVNYYYGVASHEATSSRPAYQTDSAVNTTIGFSIATPIFFEGFTRLSIDYTWHDANIADSPLVDTGTNLSLRLLYSRFF</sequence>
<dbReference type="RefSeq" id="WP_086745378.1">
    <property type="nucleotide sequence ID" value="NZ_MWPV01000006.1"/>
</dbReference>
<accession>A0A244CLD4</accession>
<keyword evidence="7" id="KW-1185">Reference proteome</keyword>
<proteinExistence type="inferred from homology"/>
<evidence type="ECO:0008006" key="8">
    <source>
        <dbReference type="Google" id="ProtNLM"/>
    </source>
</evidence>
<dbReference type="AlphaFoldDB" id="A0A244CLD4"/>
<dbReference type="GO" id="GO:0009279">
    <property type="term" value="C:cell outer membrane"/>
    <property type="evidence" value="ECO:0007669"/>
    <property type="project" value="UniProtKB-SubCell"/>
</dbReference>
<dbReference type="Proteomes" id="UP000194841">
    <property type="component" value="Unassembled WGS sequence"/>
</dbReference>
<dbReference type="PANTHER" id="PTHR38776">
    <property type="entry name" value="MLTA-INTERACTING PROTEIN-RELATED"/>
    <property type="match status" value="1"/>
</dbReference>
<evidence type="ECO:0000256" key="1">
    <source>
        <dbReference type="ARBA" id="ARBA00004442"/>
    </source>
</evidence>
<name>A0A244CLD4_PSEDV</name>
<dbReference type="EMBL" id="MWPV01000006">
    <property type="protein sequence ID" value="OUL56404.1"/>
    <property type="molecule type" value="Genomic_DNA"/>
</dbReference>
<keyword evidence="5" id="KW-0998">Cell outer membrane</keyword>